<accession>A0ABN7S971</accession>
<evidence type="ECO:0000256" key="1">
    <source>
        <dbReference type="ARBA" id="ARBA00023242"/>
    </source>
</evidence>
<dbReference type="EMBL" id="OU015569">
    <property type="protein sequence ID" value="CAG5095566.1"/>
    <property type="molecule type" value="Genomic_DNA"/>
</dbReference>
<feature type="region of interest" description="Disordered" evidence="2">
    <location>
        <begin position="1"/>
        <end position="25"/>
    </location>
</feature>
<dbReference type="Pfam" id="PF01448">
    <property type="entry name" value="ELM2"/>
    <property type="match status" value="1"/>
</dbReference>
<organism evidence="4 5">
    <name type="scientific">Oikopleura dioica</name>
    <name type="common">Tunicate</name>
    <dbReference type="NCBI Taxonomy" id="34765"/>
    <lineage>
        <taxon>Eukaryota</taxon>
        <taxon>Metazoa</taxon>
        <taxon>Chordata</taxon>
        <taxon>Tunicata</taxon>
        <taxon>Appendicularia</taxon>
        <taxon>Copelata</taxon>
        <taxon>Oikopleuridae</taxon>
        <taxon>Oikopleura</taxon>
    </lineage>
</organism>
<dbReference type="Proteomes" id="UP001158576">
    <property type="component" value="Chromosome XSR"/>
</dbReference>
<evidence type="ECO:0000259" key="3">
    <source>
        <dbReference type="SMART" id="SM01189"/>
    </source>
</evidence>
<proteinExistence type="predicted"/>
<evidence type="ECO:0000313" key="5">
    <source>
        <dbReference type="Proteomes" id="UP001158576"/>
    </source>
</evidence>
<sequence length="117" mass="13613">MGRKKTKKDAEIEAGPNGPKDPRVGEKYQIALPDYVDLSAIDDAVDESEVMWKPTDLVDDDEEDLAHFIEYARAKDYQEDDALTLLRHLNMDMRRAYLYIDKYRLKLFVILADSLFQ</sequence>
<dbReference type="InterPro" id="IPR000949">
    <property type="entry name" value="ELM2_dom"/>
</dbReference>
<evidence type="ECO:0000313" key="4">
    <source>
        <dbReference type="EMBL" id="CAG5095566.1"/>
    </source>
</evidence>
<feature type="domain" description="ELM2" evidence="3">
    <location>
        <begin position="22"/>
        <end position="76"/>
    </location>
</feature>
<evidence type="ECO:0000256" key="2">
    <source>
        <dbReference type="SAM" id="MobiDB-lite"/>
    </source>
</evidence>
<keyword evidence="1" id="KW-0539">Nucleus</keyword>
<protein>
    <submittedName>
        <fullName evidence="4">Oidioi.mRNA.OKI2018_I69.XSR.g14242.t1.cds</fullName>
    </submittedName>
</protein>
<reference evidence="4 5" key="1">
    <citation type="submission" date="2021-04" db="EMBL/GenBank/DDBJ databases">
        <authorList>
            <person name="Bliznina A."/>
        </authorList>
    </citation>
    <scope>NUCLEOTIDE SEQUENCE [LARGE SCALE GENOMIC DNA]</scope>
</reference>
<name>A0ABN7S971_OIKDI</name>
<gene>
    <name evidence="4" type="ORF">OKIOD_LOCUS5800</name>
</gene>
<keyword evidence="5" id="KW-1185">Reference proteome</keyword>
<dbReference type="SMART" id="SM01189">
    <property type="entry name" value="ELM2"/>
    <property type="match status" value="1"/>
</dbReference>